<dbReference type="GO" id="GO:0009229">
    <property type="term" value="P:thiamine diphosphate biosynthetic process"/>
    <property type="evidence" value="ECO:0007669"/>
    <property type="project" value="UniProtKB-UniPathway"/>
</dbReference>
<dbReference type="EC" id="3.5.99.2" evidence="1"/>
<proteinExistence type="inferred from homology"/>
<evidence type="ECO:0000313" key="6">
    <source>
        <dbReference type="Proteomes" id="UP000000447"/>
    </source>
</evidence>
<keyword evidence="1" id="KW-0378">Hydrolase</keyword>
<evidence type="ECO:0000256" key="3">
    <source>
        <dbReference type="PIRSR" id="PIRSR003170-2"/>
    </source>
</evidence>
<dbReference type="CDD" id="cd19357">
    <property type="entry name" value="TenA_E_At3g16990-like"/>
    <property type="match status" value="1"/>
</dbReference>
<organism evidence="5 6">
    <name type="scientific">Thermomicrobium roseum (strain ATCC 27502 / DSM 5159 / P-2)</name>
    <dbReference type="NCBI Taxonomy" id="309801"/>
    <lineage>
        <taxon>Bacteria</taxon>
        <taxon>Pseudomonadati</taxon>
        <taxon>Thermomicrobiota</taxon>
        <taxon>Thermomicrobia</taxon>
        <taxon>Thermomicrobiales</taxon>
        <taxon>Thermomicrobiaceae</taxon>
        <taxon>Thermomicrobium</taxon>
    </lineage>
</organism>
<reference evidence="5 6" key="1">
    <citation type="journal article" date="2009" name="PLoS ONE">
        <title>Complete genome sequence of the aerobic CO-oxidizing thermophile Thermomicrobium roseum.</title>
        <authorList>
            <person name="Wu D."/>
            <person name="Raymond J."/>
            <person name="Wu M."/>
            <person name="Chatterji S."/>
            <person name="Ren Q."/>
            <person name="Graham J.E."/>
            <person name="Bryant D.A."/>
            <person name="Robb F."/>
            <person name="Colman A."/>
            <person name="Tallon L.J."/>
            <person name="Badger J.H."/>
            <person name="Madupu R."/>
            <person name="Ward N.L."/>
            <person name="Eisen J.A."/>
        </authorList>
    </citation>
    <scope>NUCLEOTIDE SEQUENCE [LARGE SCALE GENOMIC DNA]</scope>
    <source>
        <strain evidence="6">ATCC 27502 / DSM 5159 / P-2</strain>
    </source>
</reference>
<dbReference type="STRING" id="309801.trd_0540"/>
<feature type="active site" description="Proton donor" evidence="2">
    <location>
        <position position="199"/>
    </location>
</feature>
<dbReference type="UniPathway" id="UPA00060"/>
<dbReference type="InterPro" id="IPR016084">
    <property type="entry name" value="Haem_Oase-like_multi-hlx"/>
</dbReference>
<dbReference type="EMBL" id="CP001275">
    <property type="protein sequence ID" value="ACM05008.1"/>
    <property type="molecule type" value="Genomic_DNA"/>
</dbReference>
<dbReference type="Pfam" id="PF03070">
    <property type="entry name" value="TENA_THI-4"/>
    <property type="match status" value="1"/>
</dbReference>
<comment type="catalytic activity">
    <reaction evidence="1">
        <text>4-amino-5-aminomethyl-2-methylpyrimidine + H2O = 4-amino-5-hydroxymethyl-2-methylpyrimidine + NH4(+)</text>
        <dbReference type="Rhea" id="RHEA:31799"/>
        <dbReference type="ChEBI" id="CHEBI:15377"/>
        <dbReference type="ChEBI" id="CHEBI:16892"/>
        <dbReference type="ChEBI" id="CHEBI:28938"/>
        <dbReference type="ChEBI" id="CHEBI:63416"/>
        <dbReference type="EC" id="3.5.99.2"/>
    </reaction>
</comment>
<evidence type="ECO:0000313" key="5">
    <source>
        <dbReference type="EMBL" id="ACM05008.1"/>
    </source>
</evidence>
<feature type="domain" description="Thiaminase-2/PQQC" evidence="4">
    <location>
        <begin position="11"/>
        <end position="208"/>
    </location>
</feature>
<feature type="binding site" evidence="3">
    <location>
        <position position="46"/>
    </location>
    <ligand>
        <name>substrate</name>
    </ligand>
</feature>
<dbReference type="InterPro" id="IPR004305">
    <property type="entry name" value="Thiaminase-2/PQQC"/>
</dbReference>
<keyword evidence="6" id="KW-1185">Reference proteome</keyword>
<sequence length="214" mass="24443">MPSTLLDELLAEARPIWQAMIAHPFLHELATGTLSRERFHFWVQQDYRFVQDGIRFLGLLIARAPDEELRRGLLDAAVAFRNELTIFEEYARQHALSLAVEPTPICLGYTSFLLATAATGSLVEALTVLWCAEKAYYDAWSAVRAQLGLAPAYARWIENWTSPQFASWVDWLGEQLAKRATTPDRPPIRAAFLATARYEYLFWDMVYTGSNWPI</sequence>
<protein>
    <recommendedName>
        <fullName evidence="1">Aminopyrimidine aminohydrolase</fullName>
        <ecNumber evidence="1">3.5.99.2</ecNumber>
    </recommendedName>
</protein>
<dbReference type="AlphaFoldDB" id="B9KYJ4"/>
<evidence type="ECO:0000256" key="2">
    <source>
        <dbReference type="PIRSR" id="PIRSR003170-1"/>
    </source>
</evidence>
<evidence type="ECO:0000256" key="1">
    <source>
        <dbReference type="PIRNR" id="PIRNR003170"/>
    </source>
</evidence>
<comment type="function">
    <text evidence="1">Catalyzes an amino-pyrimidine hydrolysis reaction at the C5' of the pyrimidine moiety of thiamine compounds, a reaction that is part of a thiamine salvage pathway. Thus, catalyzes the conversion of 4-amino-5-aminomethyl-2-methylpyrimidine to 4-amino-5-hydroxymethyl-2-methylpyrimidine (HMP).</text>
</comment>
<comment type="catalytic activity">
    <reaction evidence="1">
        <text>thiamine + H2O = 5-(2-hydroxyethyl)-4-methylthiazole + 4-amino-5-hydroxymethyl-2-methylpyrimidine + H(+)</text>
        <dbReference type="Rhea" id="RHEA:17509"/>
        <dbReference type="ChEBI" id="CHEBI:15377"/>
        <dbReference type="ChEBI" id="CHEBI:15378"/>
        <dbReference type="ChEBI" id="CHEBI:16892"/>
        <dbReference type="ChEBI" id="CHEBI:17957"/>
        <dbReference type="ChEBI" id="CHEBI:18385"/>
        <dbReference type="EC" id="3.5.99.2"/>
    </reaction>
</comment>
<dbReference type="GO" id="GO:0009228">
    <property type="term" value="P:thiamine biosynthetic process"/>
    <property type="evidence" value="ECO:0007669"/>
    <property type="project" value="UniProtKB-KW"/>
</dbReference>
<dbReference type="OrthoDB" id="34166at2"/>
<dbReference type="PANTHER" id="PTHR43198">
    <property type="entry name" value="BIFUNCTIONAL TH2 PROTEIN"/>
    <property type="match status" value="1"/>
</dbReference>
<accession>B9KYJ4</accession>
<dbReference type="GO" id="GO:0005829">
    <property type="term" value="C:cytosol"/>
    <property type="evidence" value="ECO:0007669"/>
    <property type="project" value="TreeGrafter"/>
</dbReference>
<dbReference type="eggNOG" id="COG0819">
    <property type="taxonomic scope" value="Bacteria"/>
</dbReference>
<dbReference type="GO" id="GO:0050334">
    <property type="term" value="F:thiaminase activity"/>
    <property type="evidence" value="ECO:0007669"/>
    <property type="project" value="UniProtKB-UniRule"/>
</dbReference>
<dbReference type="SUPFAM" id="SSF48613">
    <property type="entry name" value="Heme oxygenase-like"/>
    <property type="match status" value="1"/>
</dbReference>
<dbReference type="InterPro" id="IPR050967">
    <property type="entry name" value="Thiamine_Salvage_TenA"/>
</dbReference>
<comment type="similarity">
    <text evidence="1">Belongs to the TenA family.</text>
</comment>
<keyword evidence="1" id="KW-0784">Thiamine biosynthesis</keyword>
<dbReference type="Gene3D" id="1.20.910.10">
    <property type="entry name" value="Heme oxygenase-like"/>
    <property type="match status" value="1"/>
</dbReference>
<dbReference type="HOGENOM" id="CLU_077537_3_0_0"/>
<dbReference type="PANTHER" id="PTHR43198:SF2">
    <property type="entry name" value="SI:CH1073-67J19.1-RELATED"/>
    <property type="match status" value="1"/>
</dbReference>
<comment type="pathway">
    <text evidence="1">Cofactor biosynthesis; thiamine diphosphate biosynthesis.</text>
</comment>
<dbReference type="InterPro" id="IPR026285">
    <property type="entry name" value="TenA_E"/>
</dbReference>
<dbReference type="KEGG" id="tro:trd_0540"/>
<feature type="binding site" evidence="3">
    <location>
        <position position="83"/>
    </location>
    <ligand>
        <name>substrate</name>
    </ligand>
</feature>
<feature type="binding site" evidence="3">
    <location>
        <position position="133"/>
    </location>
    <ligand>
        <name>substrate</name>
    </ligand>
</feature>
<evidence type="ECO:0000259" key="4">
    <source>
        <dbReference type="Pfam" id="PF03070"/>
    </source>
</evidence>
<name>B9KYJ4_THERP</name>
<gene>
    <name evidence="5" type="ordered locus">trd_0540</name>
</gene>
<dbReference type="RefSeq" id="WP_012641944.1">
    <property type="nucleotide sequence ID" value="NC_011959.1"/>
</dbReference>
<dbReference type="Proteomes" id="UP000000447">
    <property type="component" value="Chromosome"/>
</dbReference>
<dbReference type="PIRSF" id="PIRSF003170">
    <property type="entry name" value="Pet18p"/>
    <property type="match status" value="1"/>
</dbReference>